<proteinExistence type="predicted"/>
<evidence type="ECO:0000256" key="1">
    <source>
        <dbReference type="SAM" id="Phobius"/>
    </source>
</evidence>
<dbReference type="Proteomes" id="UP000475385">
    <property type="component" value="Unassembled WGS sequence"/>
</dbReference>
<sequence length="238" mass="24425">MMIGTARGPAAAAELHGLLRSRLMLGLAGVLILVDVGFLAAHAGQVLAEWQGRIGPGEARFSIESEGGPSEIYEGVKALACVVALGLAARRVGEPIYTALAAAFALALADNALALHERWGGMVAPLLPLGPGAAVPVGELSFFLAAGLVILLALGVGFRRSTARHRRLGLPFLGLLVALGGFAVLVDLVHAAVAGQRRAFDRLFGVVEDGGEMMVLSLACALAITLLAALRASSRKPA</sequence>
<gene>
    <name evidence="2" type="ORF">G3576_04195</name>
</gene>
<keyword evidence="3" id="KW-1185">Reference proteome</keyword>
<accession>A0A6M1LH04</accession>
<reference evidence="2 3" key="2">
    <citation type="submission" date="2020-03" db="EMBL/GenBank/DDBJ databases">
        <title>Roseomonas stagni sp. nov., isolated from pond water in Japan.</title>
        <authorList>
            <person name="Furuhata K."/>
            <person name="Miyamoto H."/>
            <person name="Goto K."/>
        </authorList>
    </citation>
    <scope>NUCLEOTIDE SEQUENCE [LARGE SCALE GENOMIC DNA]</scope>
    <source>
        <strain evidence="2 3">PeD5</strain>
    </source>
</reference>
<dbReference type="AlphaFoldDB" id="A0A6M1LH04"/>
<dbReference type="EMBL" id="JAAIKB010000001">
    <property type="protein sequence ID" value="NGM19204.1"/>
    <property type="molecule type" value="Genomic_DNA"/>
</dbReference>
<keyword evidence="1" id="KW-1133">Transmembrane helix</keyword>
<dbReference type="RefSeq" id="WP_164693039.1">
    <property type="nucleotide sequence ID" value="NZ_JAAIKB010000001.1"/>
</dbReference>
<evidence type="ECO:0000313" key="2">
    <source>
        <dbReference type="EMBL" id="NGM19204.1"/>
    </source>
</evidence>
<protein>
    <submittedName>
        <fullName evidence="2">Uncharacterized protein</fullName>
    </submittedName>
</protein>
<feature type="transmembrane region" description="Helical" evidence="1">
    <location>
        <begin position="170"/>
        <end position="193"/>
    </location>
</feature>
<keyword evidence="1" id="KW-0812">Transmembrane</keyword>
<feature type="transmembrane region" description="Helical" evidence="1">
    <location>
        <begin position="213"/>
        <end position="230"/>
    </location>
</feature>
<reference evidence="2 3" key="1">
    <citation type="submission" date="2020-02" db="EMBL/GenBank/DDBJ databases">
        <authorList>
            <person name="Kim H.M."/>
            <person name="Jeon C.O."/>
        </authorList>
    </citation>
    <scope>NUCLEOTIDE SEQUENCE [LARGE SCALE GENOMIC DNA]</scope>
    <source>
        <strain evidence="2 3">PeD5</strain>
    </source>
</reference>
<feature type="transmembrane region" description="Helical" evidence="1">
    <location>
        <begin position="135"/>
        <end position="158"/>
    </location>
</feature>
<name>A0A6M1LH04_9PROT</name>
<keyword evidence="1" id="KW-0472">Membrane</keyword>
<comment type="caution">
    <text evidence="2">The sequence shown here is derived from an EMBL/GenBank/DDBJ whole genome shotgun (WGS) entry which is preliminary data.</text>
</comment>
<organism evidence="2 3">
    <name type="scientific">Falsiroseomonas algicola</name>
    <dbReference type="NCBI Taxonomy" id="2716930"/>
    <lineage>
        <taxon>Bacteria</taxon>
        <taxon>Pseudomonadati</taxon>
        <taxon>Pseudomonadota</taxon>
        <taxon>Alphaproteobacteria</taxon>
        <taxon>Acetobacterales</taxon>
        <taxon>Roseomonadaceae</taxon>
        <taxon>Falsiroseomonas</taxon>
    </lineage>
</organism>
<evidence type="ECO:0000313" key="3">
    <source>
        <dbReference type="Proteomes" id="UP000475385"/>
    </source>
</evidence>